<dbReference type="AlphaFoldDB" id="A0A926DPQ0"/>
<dbReference type="InterPro" id="IPR006626">
    <property type="entry name" value="PbH1"/>
</dbReference>
<accession>A0A926DPQ0</accession>
<evidence type="ECO:0000313" key="3">
    <source>
        <dbReference type="Proteomes" id="UP000611762"/>
    </source>
</evidence>
<reference evidence="2" key="1">
    <citation type="submission" date="2020-08" db="EMBL/GenBank/DDBJ databases">
        <title>Genome public.</title>
        <authorList>
            <person name="Liu C."/>
            <person name="Sun Q."/>
        </authorList>
    </citation>
    <scope>NUCLEOTIDE SEQUENCE</scope>
    <source>
        <strain evidence="2">H8</strain>
    </source>
</reference>
<dbReference type="SUPFAM" id="SSF51126">
    <property type="entry name" value="Pectin lyase-like"/>
    <property type="match status" value="1"/>
</dbReference>
<sequence length="683" mass="76777">MYNFSNVTTLYISAENGSDINMGFLPEEDGLGNGPLQTFKFALMQIANLRRVGMLQPITLKIMDSEVFVPETIVIDESVCGLTIEPYDMEKRTTITGSKKLTGFYESEFNGHKCFAVNIPEVKEGKWSFADLYVDGERAQLPRYPETGHIIPKQVEVKTKVLHEGSKWFIANDGDLDGIQNVEDCYLSFTHFWVDEHTPIESFDRKTNKVTLKYRSGYHCYSESPEDSSTMEYYLENVPEKFSKPNQWFLDKKEGILYYIPKNNSQTVDNISVYAPVISMLVDIHGDAENGKKANNIRLRNLDFRYTDGGYYSDQILDTATMHTENVEPKATDGQSANKAPGTIRFIGAHGCFMENCSVKNFGHYGVSIEDGCDNIHILGNTFYDGGAGGIKINGADAEGEAFNLTYGNEISDNEISFCGRKYFAGCGVLLMHSFENTVSHNDIHDLFYSGISVGWVWGYKPTVCRDNIIEKNHIYNLGDGLLSDMGGIYLLGYQPGTIVRGNLIHDVNARHYGGWGIYTDEGSSYITVENNICYNFSNNAYHQHFGSMNTVRNNIFAFSTDGILRVSRPEMHLSIIFERNIVVADNSPMYAVNYHGQFNHAIAGSKNVFYDYGRDKTYLMESDTVQAELPEFSAKHNMDCDSVVANPLFKDVDNRDFTLSPNSPAIKLGFVPFNLNDAGVRK</sequence>
<dbReference type="Pfam" id="PF13229">
    <property type="entry name" value="Beta_helix"/>
    <property type="match status" value="1"/>
</dbReference>
<protein>
    <submittedName>
        <fullName evidence="2">Right-handed parallel beta-helix repeat-containing protein</fullName>
    </submittedName>
</protein>
<evidence type="ECO:0000313" key="2">
    <source>
        <dbReference type="EMBL" id="MBC8541567.1"/>
    </source>
</evidence>
<dbReference type="InterPro" id="IPR039448">
    <property type="entry name" value="Beta_helix"/>
</dbReference>
<dbReference type="RefSeq" id="WP_249313584.1">
    <property type="nucleotide sequence ID" value="NZ_JACRSU010000004.1"/>
</dbReference>
<comment type="caution">
    <text evidence="2">The sequence shown here is derived from an EMBL/GenBank/DDBJ whole genome shotgun (WGS) entry which is preliminary data.</text>
</comment>
<dbReference type="InterPro" id="IPR011050">
    <property type="entry name" value="Pectin_lyase_fold/virulence"/>
</dbReference>
<evidence type="ECO:0000259" key="1">
    <source>
        <dbReference type="Pfam" id="PF13229"/>
    </source>
</evidence>
<dbReference type="Gene3D" id="2.160.20.10">
    <property type="entry name" value="Single-stranded right-handed beta-helix, Pectin lyase-like"/>
    <property type="match status" value="1"/>
</dbReference>
<proteinExistence type="predicted"/>
<keyword evidence="3" id="KW-1185">Reference proteome</keyword>
<name>A0A926DPQ0_9FIRM</name>
<dbReference type="Proteomes" id="UP000611762">
    <property type="component" value="Unassembled WGS sequence"/>
</dbReference>
<dbReference type="PANTHER" id="PTHR36453:SF1">
    <property type="entry name" value="RIGHT HANDED BETA HELIX DOMAIN-CONTAINING PROTEIN"/>
    <property type="match status" value="1"/>
</dbReference>
<dbReference type="InterPro" id="IPR012334">
    <property type="entry name" value="Pectin_lyas_fold"/>
</dbReference>
<dbReference type="EMBL" id="JACRSU010000004">
    <property type="protein sequence ID" value="MBC8541567.1"/>
    <property type="molecule type" value="Genomic_DNA"/>
</dbReference>
<dbReference type="PANTHER" id="PTHR36453">
    <property type="entry name" value="SECRETED PROTEIN-RELATED"/>
    <property type="match status" value="1"/>
</dbReference>
<organism evidence="2 3">
    <name type="scientific">Congzhengia minquanensis</name>
    <dbReference type="NCBI Taxonomy" id="2763657"/>
    <lineage>
        <taxon>Bacteria</taxon>
        <taxon>Bacillati</taxon>
        <taxon>Bacillota</taxon>
        <taxon>Clostridia</taxon>
        <taxon>Eubacteriales</taxon>
        <taxon>Oscillospiraceae</taxon>
        <taxon>Congzhengia</taxon>
    </lineage>
</organism>
<feature type="domain" description="Right handed beta helix" evidence="1">
    <location>
        <begin position="344"/>
        <end position="481"/>
    </location>
</feature>
<gene>
    <name evidence="2" type="ORF">H8698_11320</name>
</gene>
<dbReference type="SMART" id="SM00710">
    <property type="entry name" value="PbH1"/>
    <property type="match status" value="8"/>
</dbReference>